<protein>
    <submittedName>
        <fullName evidence="1">AAA family ATPase</fullName>
    </submittedName>
</protein>
<sequence>MGRALTFVDLPPAVAAAEPLAQHLLLVVGTPGSGKSTVARLLGERLGGIVLRLGAAAAVTPPSPAARRGRCAVPVAGERVLPRVALALQCGMSVVLDVGRPLRADELTRLQRLAAQHRTPAVMLGCRAAAPCDVGVEDADGDREGADAAGVVAIARPVAADARAPETADGPSVPSLLAADWPCDLWIDTAVAPGDLLTRCERLPLRAR</sequence>
<evidence type="ECO:0000313" key="1">
    <source>
        <dbReference type="EMBL" id="MEK8026461.1"/>
    </source>
</evidence>
<accession>A0ABU9BA24</accession>
<name>A0ABU9BA24_9BURK</name>
<dbReference type="InterPro" id="IPR027417">
    <property type="entry name" value="P-loop_NTPase"/>
</dbReference>
<gene>
    <name evidence="1" type="ORF">AACH11_10875</name>
</gene>
<comment type="caution">
    <text evidence="1">The sequence shown here is derived from an EMBL/GenBank/DDBJ whole genome shotgun (WGS) entry which is preliminary data.</text>
</comment>
<dbReference type="RefSeq" id="WP_341374245.1">
    <property type="nucleotide sequence ID" value="NZ_JBBUTF010000008.1"/>
</dbReference>
<keyword evidence="2" id="KW-1185">Reference proteome</keyword>
<organism evidence="1 2">
    <name type="scientific">Pseudaquabacterium rugosum</name>
    <dbReference type="NCBI Taxonomy" id="2984194"/>
    <lineage>
        <taxon>Bacteria</taxon>
        <taxon>Pseudomonadati</taxon>
        <taxon>Pseudomonadota</taxon>
        <taxon>Betaproteobacteria</taxon>
        <taxon>Burkholderiales</taxon>
        <taxon>Sphaerotilaceae</taxon>
        <taxon>Pseudaquabacterium</taxon>
    </lineage>
</organism>
<reference evidence="1 2" key="1">
    <citation type="submission" date="2024-04" db="EMBL/GenBank/DDBJ databases">
        <title>Novel species of the genus Ideonella isolated from streams.</title>
        <authorList>
            <person name="Lu H."/>
        </authorList>
    </citation>
    <scope>NUCLEOTIDE SEQUENCE [LARGE SCALE GENOMIC DNA]</scope>
    <source>
        <strain evidence="1 2">BYS139W</strain>
    </source>
</reference>
<proteinExistence type="predicted"/>
<dbReference type="EMBL" id="JBBUTF010000008">
    <property type="protein sequence ID" value="MEK8026461.1"/>
    <property type="molecule type" value="Genomic_DNA"/>
</dbReference>
<dbReference type="Proteomes" id="UP001368500">
    <property type="component" value="Unassembled WGS sequence"/>
</dbReference>
<evidence type="ECO:0000313" key="2">
    <source>
        <dbReference type="Proteomes" id="UP001368500"/>
    </source>
</evidence>
<dbReference type="Pfam" id="PF13671">
    <property type="entry name" value="AAA_33"/>
    <property type="match status" value="1"/>
</dbReference>
<dbReference type="SUPFAM" id="SSF52540">
    <property type="entry name" value="P-loop containing nucleoside triphosphate hydrolases"/>
    <property type="match status" value="1"/>
</dbReference>
<dbReference type="Gene3D" id="3.40.50.300">
    <property type="entry name" value="P-loop containing nucleotide triphosphate hydrolases"/>
    <property type="match status" value="1"/>
</dbReference>